<dbReference type="SUPFAM" id="SSF57756">
    <property type="entry name" value="Retrovirus zinc finger-like domains"/>
    <property type="match status" value="1"/>
</dbReference>
<dbReference type="GeneID" id="104772803"/>
<proteinExistence type="predicted"/>
<accession>A0ABM1RF90</accession>
<dbReference type="Pfam" id="PF22936">
    <property type="entry name" value="Pol_BBD"/>
    <property type="match status" value="1"/>
</dbReference>
<organism evidence="4 5">
    <name type="scientific">Camelina sativa</name>
    <name type="common">False flax</name>
    <name type="synonym">Myagrum sativum</name>
    <dbReference type="NCBI Taxonomy" id="90675"/>
    <lineage>
        <taxon>Eukaryota</taxon>
        <taxon>Viridiplantae</taxon>
        <taxon>Streptophyta</taxon>
        <taxon>Embryophyta</taxon>
        <taxon>Tracheophyta</taxon>
        <taxon>Spermatophyta</taxon>
        <taxon>Magnoliopsida</taxon>
        <taxon>eudicotyledons</taxon>
        <taxon>Gunneridae</taxon>
        <taxon>Pentapetalae</taxon>
        <taxon>rosids</taxon>
        <taxon>malvids</taxon>
        <taxon>Brassicales</taxon>
        <taxon>Brassicaceae</taxon>
        <taxon>Camelineae</taxon>
        <taxon>Camelina</taxon>
    </lineage>
</organism>
<gene>
    <name evidence="5" type="primary">LOC104772803</name>
</gene>
<dbReference type="RefSeq" id="XP_019097678.1">
    <property type="nucleotide sequence ID" value="XM_019242133.1"/>
</dbReference>
<keyword evidence="1" id="KW-0479">Metal-binding</keyword>
<dbReference type="InterPro" id="IPR054722">
    <property type="entry name" value="PolX-like_BBD"/>
</dbReference>
<dbReference type="PROSITE" id="PS50158">
    <property type="entry name" value="ZF_CCHC"/>
    <property type="match status" value="1"/>
</dbReference>
<feature type="region of interest" description="Disordered" evidence="2">
    <location>
        <begin position="107"/>
        <end position="135"/>
    </location>
</feature>
<dbReference type="Pfam" id="PF14223">
    <property type="entry name" value="Retrotran_gag_2"/>
    <property type="match status" value="1"/>
</dbReference>
<keyword evidence="1" id="KW-0863">Zinc-finger</keyword>
<dbReference type="Gene3D" id="4.10.60.10">
    <property type="entry name" value="Zinc finger, CCHC-type"/>
    <property type="match status" value="1"/>
</dbReference>
<evidence type="ECO:0000256" key="1">
    <source>
        <dbReference type="PROSITE-ProRule" id="PRU00047"/>
    </source>
</evidence>
<keyword evidence="4" id="KW-1185">Reference proteome</keyword>
<dbReference type="Proteomes" id="UP000694864">
    <property type="component" value="Chromosome 20"/>
</dbReference>
<name>A0ABM1RF90_CAMSA</name>
<feature type="domain" description="CCHC-type" evidence="3">
    <location>
        <begin position="144"/>
        <end position="159"/>
    </location>
</feature>
<dbReference type="PANTHER" id="PTHR35317:SF35">
    <property type="entry name" value="DUF4219 DOMAIN-CONTAINING PROTEIN"/>
    <property type="match status" value="1"/>
</dbReference>
<evidence type="ECO:0000256" key="2">
    <source>
        <dbReference type="SAM" id="MobiDB-lite"/>
    </source>
</evidence>
<reference evidence="4" key="1">
    <citation type="journal article" date="2014" name="Nat. Commun.">
        <title>The emerging biofuel crop Camelina sativa retains a highly undifferentiated hexaploid genome structure.</title>
        <authorList>
            <person name="Kagale S."/>
            <person name="Koh C."/>
            <person name="Nixon J."/>
            <person name="Bollina V."/>
            <person name="Clarke W.E."/>
            <person name="Tuteja R."/>
            <person name="Spillane C."/>
            <person name="Robinson S.J."/>
            <person name="Links M.G."/>
            <person name="Clarke C."/>
            <person name="Higgins E.E."/>
            <person name="Huebert T."/>
            <person name="Sharpe A.G."/>
            <person name="Parkin I.A."/>
        </authorList>
    </citation>
    <scope>NUCLEOTIDE SEQUENCE [LARGE SCALE GENOMIC DNA]</scope>
    <source>
        <strain evidence="4">cv. DH55</strain>
    </source>
</reference>
<dbReference type="InterPro" id="IPR001878">
    <property type="entry name" value="Znf_CCHC"/>
</dbReference>
<evidence type="ECO:0000259" key="3">
    <source>
        <dbReference type="PROSITE" id="PS50158"/>
    </source>
</evidence>
<evidence type="ECO:0000313" key="4">
    <source>
        <dbReference type="Proteomes" id="UP000694864"/>
    </source>
</evidence>
<reference evidence="5" key="2">
    <citation type="submission" date="2025-08" db="UniProtKB">
        <authorList>
            <consortium name="RefSeq"/>
        </authorList>
    </citation>
    <scope>IDENTIFICATION</scope>
    <source>
        <tissue evidence="5">Leaf</tissue>
    </source>
</reference>
<evidence type="ECO:0000313" key="5">
    <source>
        <dbReference type="RefSeq" id="XP_019097678.1"/>
    </source>
</evidence>
<dbReference type="InterPro" id="IPR036875">
    <property type="entry name" value="Znf_CCHC_sf"/>
</dbReference>
<dbReference type="PANTHER" id="PTHR35317">
    <property type="entry name" value="OS04G0629600 PROTEIN"/>
    <property type="match status" value="1"/>
</dbReference>
<sequence length="236" mass="27309">MSEFERMRMKTTDTIDDFVGKLSELASKSSALGVSIEEPKLVKKFLNSLPRKKYIHIIAALEQVLDLNKTSFVDIVGRLKTYEERIRDEEDQEDDQPKLMYANNCQEGYDQGRNRGARGGRFAGRSRGRGRGNYQNRDKSQIVCYRCDKHGHYTSNCPDRLLKLQEIQDTDESENQDTEDLLMHEVVFLNEKKVHPKKFETKIAGDDVWYLDNGANNHMTGNRSYFTKLDETVTVK</sequence>
<protein>
    <submittedName>
        <fullName evidence="5">Uncharacterized protein LOC104772803</fullName>
    </submittedName>
</protein>
<keyword evidence="1" id="KW-0862">Zinc</keyword>